<organism evidence="18 19">
    <name type="scientific">Soehngenia longivitae</name>
    <dbReference type="NCBI Taxonomy" id="2562294"/>
    <lineage>
        <taxon>Bacteria</taxon>
        <taxon>Bacillati</taxon>
        <taxon>Bacillota</taxon>
        <taxon>Tissierellia</taxon>
        <taxon>Tissierellales</taxon>
        <taxon>Tissierellaceae</taxon>
        <taxon>Soehngenia</taxon>
    </lineage>
</organism>
<evidence type="ECO:0000256" key="2">
    <source>
        <dbReference type="ARBA" id="ARBA00005076"/>
    </source>
</evidence>
<dbReference type="Gene3D" id="3.30.360.10">
    <property type="entry name" value="Dihydrodipicolinate Reductase, domain 2"/>
    <property type="match status" value="1"/>
</dbReference>
<dbReference type="GO" id="GO:0019877">
    <property type="term" value="P:diaminopimelate biosynthetic process"/>
    <property type="evidence" value="ECO:0007669"/>
    <property type="project" value="UniProtKB-UniRule"/>
</dbReference>
<dbReference type="GO" id="GO:0004073">
    <property type="term" value="F:aspartate-semialdehyde dehydrogenase activity"/>
    <property type="evidence" value="ECO:0007669"/>
    <property type="project" value="UniProtKB-UniRule"/>
</dbReference>
<keyword evidence="13 15" id="KW-0486">Methionine biosynthesis</keyword>
<feature type="binding site" evidence="15">
    <location>
        <position position="99"/>
    </location>
    <ligand>
        <name>phosphate</name>
        <dbReference type="ChEBI" id="CHEBI:43474"/>
    </ligand>
</feature>
<comment type="pathway">
    <text evidence="1 15">Amino-acid biosynthesis; L-methionine biosynthesis via de novo pathway; L-homoserine from L-aspartate: step 2/3.</text>
</comment>
<dbReference type="InterPro" id="IPR000534">
    <property type="entry name" value="Semialdehyde_DH_NAD-bd"/>
</dbReference>
<dbReference type="GO" id="GO:0071266">
    <property type="term" value="P:'de novo' L-methionine biosynthetic process"/>
    <property type="evidence" value="ECO:0007669"/>
    <property type="project" value="UniProtKB-UniRule"/>
</dbReference>
<dbReference type="SUPFAM" id="SSF51735">
    <property type="entry name" value="NAD(P)-binding Rossmann-fold domains"/>
    <property type="match status" value="1"/>
</dbReference>
<evidence type="ECO:0000256" key="9">
    <source>
        <dbReference type="ARBA" id="ARBA00022857"/>
    </source>
</evidence>
<keyword evidence="12 15" id="KW-0457">Lysine biosynthesis</keyword>
<dbReference type="HAMAP" id="MF_02121">
    <property type="entry name" value="ASADH"/>
    <property type="match status" value="1"/>
</dbReference>
<evidence type="ECO:0000256" key="14">
    <source>
        <dbReference type="ARBA" id="ARBA00047891"/>
    </source>
</evidence>
<dbReference type="CDD" id="cd18131">
    <property type="entry name" value="ASADH_C_bac_euk_like"/>
    <property type="match status" value="1"/>
</dbReference>
<dbReference type="UniPathway" id="UPA00050">
    <property type="reaction ID" value="UER00463"/>
</dbReference>
<evidence type="ECO:0000256" key="13">
    <source>
        <dbReference type="ARBA" id="ARBA00023167"/>
    </source>
</evidence>
<dbReference type="Gene3D" id="3.40.50.720">
    <property type="entry name" value="NAD(P)-binding Rossmann-like Domain"/>
    <property type="match status" value="1"/>
</dbReference>
<protein>
    <recommendedName>
        <fullName evidence="6 15">Aspartate-semialdehyde dehydrogenase</fullName>
        <shortName evidence="15">ASA dehydrogenase</shortName>
        <shortName evidence="15">ASADH</shortName>
        <ecNumber evidence="6 15">1.2.1.11</ecNumber>
    </recommendedName>
    <alternativeName>
        <fullName evidence="15">Aspartate-beta-semialdehyde dehydrogenase</fullName>
    </alternativeName>
</protein>
<keyword evidence="10 15" id="KW-0220">Diaminopimelate biosynthesis</keyword>
<dbReference type="PANTHER" id="PTHR46278">
    <property type="entry name" value="DEHYDROGENASE, PUTATIVE-RELATED"/>
    <property type="match status" value="1"/>
</dbReference>
<feature type="active site" description="Acyl-thioester intermediate" evidence="15 16">
    <location>
        <position position="128"/>
    </location>
</feature>
<keyword evidence="7 15" id="KW-0028">Amino-acid biosynthesis</keyword>
<evidence type="ECO:0000256" key="3">
    <source>
        <dbReference type="ARBA" id="ARBA00005097"/>
    </source>
</evidence>
<dbReference type="UniPathway" id="UPA00051">
    <property type="reaction ID" value="UER00464"/>
</dbReference>
<dbReference type="NCBIfam" id="TIGR01296">
    <property type="entry name" value="asd_B"/>
    <property type="match status" value="1"/>
</dbReference>
<accession>A0A4Z0D9C1</accession>
<dbReference type="CDD" id="cd02316">
    <property type="entry name" value="VcASADH2_like_N"/>
    <property type="match status" value="1"/>
</dbReference>
<feature type="binding site" evidence="15">
    <location>
        <begin position="38"/>
        <end position="39"/>
    </location>
    <ligand>
        <name>NADP(+)</name>
        <dbReference type="ChEBI" id="CHEBI:58349"/>
    </ligand>
</feature>
<evidence type="ECO:0000256" key="10">
    <source>
        <dbReference type="ARBA" id="ARBA00022915"/>
    </source>
</evidence>
<evidence type="ECO:0000256" key="11">
    <source>
        <dbReference type="ARBA" id="ARBA00023002"/>
    </source>
</evidence>
<dbReference type="SUPFAM" id="SSF55347">
    <property type="entry name" value="Glyceraldehyde-3-phosphate dehydrogenase-like, C-terminal domain"/>
    <property type="match status" value="1"/>
</dbReference>
<dbReference type="Pfam" id="PF02774">
    <property type="entry name" value="Semialdhyde_dhC"/>
    <property type="match status" value="1"/>
</dbReference>
<evidence type="ECO:0000256" key="6">
    <source>
        <dbReference type="ARBA" id="ARBA00013120"/>
    </source>
</evidence>
<evidence type="ECO:0000259" key="17">
    <source>
        <dbReference type="SMART" id="SM00859"/>
    </source>
</evidence>
<gene>
    <name evidence="15" type="primary">asd</name>
    <name evidence="18" type="ORF">E4100_02730</name>
</gene>
<dbReference type="InterPro" id="IPR012280">
    <property type="entry name" value="Semialdhyde_DH_dimer_dom"/>
</dbReference>
<keyword evidence="11 15" id="KW-0560">Oxidoreductase</keyword>
<dbReference type="InterPro" id="IPR012080">
    <property type="entry name" value="Asp_semialdehyde_DH"/>
</dbReference>
<comment type="similarity">
    <text evidence="4 15">Belongs to the aspartate-semialdehyde dehydrogenase family.</text>
</comment>
<feature type="domain" description="Semialdehyde dehydrogenase NAD-binding" evidence="17">
    <location>
        <begin position="3"/>
        <end position="119"/>
    </location>
</feature>
<feature type="binding site" evidence="15">
    <location>
        <position position="304"/>
    </location>
    <ligand>
        <name>NADP(+)</name>
        <dbReference type="ChEBI" id="CHEBI:58349"/>
    </ligand>
</feature>
<dbReference type="Pfam" id="PF01118">
    <property type="entry name" value="Semialdhyde_dh"/>
    <property type="match status" value="1"/>
</dbReference>
<dbReference type="InterPro" id="IPR036291">
    <property type="entry name" value="NAD(P)-bd_dom_sf"/>
</dbReference>
<dbReference type="GO" id="GO:0046983">
    <property type="term" value="F:protein dimerization activity"/>
    <property type="evidence" value="ECO:0007669"/>
    <property type="project" value="InterPro"/>
</dbReference>
<dbReference type="SMART" id="SM00859">
    <property type="entry name" value="Semialdhyde_dh"/>
    <property type="match status" value="1"/>
</dbReference>
<evidence type="ECO:0000256" key="5">
    <source>
        <dbReference type="ARBA" id="ARBA00011738"/>
    </source>
</evidence>
<reference evidence="18 19" key="1">
    <citation type="submission" date="2019-03" db="EMBL/GenBank/DDBJ databases">
        <title>Draft genome sequence data and analysis of a Fermenting Bacterium, Soehngenia longevitae strain 1933PT, isolated from petroleum reservoir in Azerbaijan.</title>
        <authorList>
            <person name="Grouzdev D.S."/>
            <person name="Bidzhieva S.K."/>
            <person name="Sokolova D.S."/>
            <person name="Tourova T.P."/>
            <person name="Poltaraus A.B."/>
            <person name="Nazina T.N."/>
        </authorList>
    </citation>
    <scope>NUCLEOTIDE SEQUENCE [LARGE SCALE GENOMIC DNA]</scope>
    <source>
        <strain evidence="18 19">1933P</strain>
    </source>
</reference>
<evidence type="ECO:0000256" key="16">
    <source>
        <dbReference type="PIRSR" id="PIRSR000148-1"/>
    </source>
</evidence>
<sequence>MVKVGVVGASGLVGRNIVSILEERKFPIEELRLFASAKSKDKEIFFNDKVIKIEELNEAVFESDLDLLFFAAGSDVSKKYIPELMKRGIICIDNSSNFRMREDVGLVVPEVNPEDVNLNKTLIANPNCSTIQSVVALKPIYDKFGIKRIIYSTYQAVSGSGQKGLNDLDKGRNDFYPYPIKNNVIPHIDEFLENGYTKEEMKMINETKKILHDEDLKITATTVRVPVRFGHSISINVELKSNFDLDEIKVLLSQFNGIKVVDDVKNNQYPMPIIAEKKDEVFVGRIRRDLSIENGLNLWVVADNIRKGAATNAIQIAEVILKEGVIS</sequence>
<feature type="binding site" evidence="15">
    <location>
        <begin position="10"/>
        <end position="13"/>
    </location>
    <ligand>
        <name>NADP(+)</name>
        <dbReference type="ChEBI" id="CHEBI:58349"/>
    </ligand>
</feature>
<dbReference type="OrthoDB" id="9805684at2"/>
<dbReference type="UniPathway" id="UPA00034">
    <property type="reaction ID" value="UER00016"/>
</dbReference>
<evidence type="ECO:0000313" key="18">
    <source>
        <dbReference type="EMBL" id="TFZ41511.1"/>
    </source>
</evidence>
<comment type="caution">
    <text evidence="15">Lacks conserved residue(s) required for the propagation of feature annotation.</text>
</comment>
<evidence type="ECO:0000256" key="1">
    <source>
        <dbReference type="ARBA" id="ARBA00005021"/>
    </source>
</evidence>
<feature type="binding site" evidence="15">
    <location>
        <position position="155"/>
    </location>
    <ligand>
        <name>substrate</name>
    </ligand>
</feature>
<comment type="caution">
    <text evidence="18">The sequence shown here is derived from an EMBL/GenBank/DDBJ whole genome shotgun (WGS) entry which is preliminary data.</text>
</comment>
<evidence type="ECO:0000256" key="4">
    <source>
        <dbReference type="ARBA" id="ARBA00010584"/>
    </source>
</evidence>
<dbReference type="GO" id="GO:0009089">
    <property type="term" value="P:lysine biosynthetic process via diaminopimelate"/>
    <property type="evidence" value="ECO:0007669"/>
    <property type="project" value="UniProtKB-UniRule"/>
</dbReference>
<dbReference type="Proteomes" id="UP000298381">
    <property type="component" value="Unassembled WGS sequence"/>
</dbReference>
<keyword evidence="9 15" id="KW-0521">NADP</keyword>
<evidence type="ECO:0000256" key="8">
    <source>
        <dbReference type="ARBA" id="ARBA00022697"/>
    </source>
</evidence>
<evidence type="ECO:0000313" key="19">
    <source>
        <dbReference type="Proteomes" id="UP000298381"/>
    </source>
</evidence>
<feature type="active site" description="Proton acceptor" evidence="15 16">
    <location>
        <position position="231"/>
    </location>
</feature>
<dbReference type="RefSeq" id="WP_135270499.1">
    <property type="nucleotide sequence ID" value="NZ_SRIB01000002.1"/>
</dbReference>
<evidence type="ECO:0000256" key="7">
    <source>
        <dbReference type="ARBA" id="ARBA00022605"/>
    </source>
</evidence>
<evidence type="ECO:0000256" key="12">
    <source>
        <dbReference type="ARBA" id="ARBA00023154"/>
    </source>
</evidence>
<dbReference type="AlphaFoldDB" id="A0A4Z0D9C1"/>
<dbReference type="EMBL" id="SRIB01000002">
    <property type="protein sequence ID" value="TFZ41511.1"/>
    <property type="molecule type" value="Genomic_DNA"/>
</dbReference>
<dbReference type="InterPro" id="IPR005986">
    <property type="entry name" value="Asp_semialdehyde_DH_beta"/>
</dbReference>
<comment type="catalytic activity">
    <reaction evidence="14 15">
        <text>L-aspartate 4-semialdehyde + phosphate + NADP(+) = 4-phospho-L-aspartate + NADPH + H(+)</text>
        <dbReference type="Rhea" id="RHEA:24284"/>
        <dbReference type="ChEBI" id="CHEBI:15378"/>
        <dbReference type="ChEBI" id="CHEBI:43474"/>
        <dbReference type="ChEBI" id="CHEBI:57535"/>
        <dbReference type="ChEBI" id="CHEBI:57783"/>
        <dbReference type="ChEBI" id="CHEBI:58349"/>
        <dbReference type="ChEBI" id="CHEBI:537519"/>
        <dbReference type="EC" id="1.2.1.11"/>
    </reaction>
</comment>
<feature type="binding site" evidence="15">
    <location>
        <position position="224"/>
    </location>
    <ligand>
        <name>substrate</name>
    </ligand>
</feature>
<comment type="pathway">
    <text evidence="2 15">Amino-acid biosynthesis; L-lysine biosynthesis via DAP pathway; (S)-tetrahydrodipicolinate from L-aspartate: step 2/4.</text>
</comment>
<dbReference type="EC" id="1.2.1.11" evidence="6 15"/>
<keyword evidence="8 15" id="KW-0791">Threonine biosynthesis</keyword>
<dbReference type="PANTHER" id="PTHR46278:SF2">
    <property type="entry name" value="ASPARTATE-SEMIALDEHYDE DEHYDROGENASE"/>
    <property type="match status" value="1"/>
</dbReference>
<dbReference type="PIRSF" id="PIRSF000148">
    <property type="entry name" value="ASA_dh"/>
    <property type="match status" value="1"/>
</dbReference>
<comment type="subunit">
    <text evidence="5 15">Homodimer.</text>
</comment>
<dbReference type="GO" id="GO:0051287">
    <property type="term" value="F:NAD binding"/>
    <property type="evidence" value="ECO:0007669"/>
    <property type="project" value="InterPro"/>
</dbReference>
<comment type="pathway">
    <text evidence="3 15">Amino-acid biosynthesis; L-threonine biosynthesis; L-threonine from L-aspartate: step 2/5.</text>
</comment>
<dbReference type="GO" id="GO:0009088">
    <property type="term" value="P:threonine biosynthetic process"/>
    <property type="evidence" value="ECO:0007669"/>
    <property type="project" value="UniProtKB-UniRule"/>
</dbReference>
<keyword evidence="19" id="KW-1185">Reference proteome</keyword>
<evidence type="ECO:0000256" key="15">
    <source>
        <dbReference type="HAMAP-Rule" id="MF_02121"/>
    </source>
</evidence>
<dbReference type="GO" id="GO:0009097">
    <property type="term" value="P:isoleucine biosynthetic process"/>
    <property type="evidence" value="ECO:0007669"/>
    <property type="project" value="UniProtKB-UniRule"/>
</dbReference>
<dbReference type="NCBIfam" id="NF011456">
    <property type="entry name" value="PRK14874.1"/>
    <property type="match status" value="1"/>
</dbReference>
<name>A0A4Z0D9C1_9FIRM</name>
<feature type="binding site" evidence="15">
    <location>
        <begin position="158"/>
        <end position="159"/>
    </location>
    <ligand>
        <name>NADP(+)</name>
        <dbReference type="ChEBI" id="CHEBI:58349"/>
    </ligand>
</feature>
<proteinExistence type="inferred from homology"/>
<dbReference type="GO" id="GO:0050661">
    <property type="term" value="F:NADP binding"/>
    <property type="evidence" value="ECO:0007669"/>
    <property type="project" value="UniProtKB-UniRule"/>
</dbReference>
<comment type="function">
    <text evidence="15">Catalyzes the NADPH-dependent formation of L-aspartate-semialdehyde (L-ASA) by the reductive dephosphorylation of L-aspartyl-4-phosphate.</text>
</comment>